<dbReference type="GO" id="GO:0001558">
    <property type="term" value="P:regulation of cell growth"/>
    <property type="evidence" value="ECO:0007669"/>
    <property type="project" value="InterPro"/>
</dbReference>
<accession>A0A1W7R940</accession>
<evidence type="ECO:0000256" key="3">
    <source>
        <dbReference type="ARBA" id="ARBA00022729"/>
    </source>
</evidence>
<dbReference type="EMBL" id="GFAH01000732">
    <property type="protein sequence ID" value="JAV47657.1"/>
    <property type="molecule type" value="Transcribed_RNA"/>
</dbReference>
<dbReference type="SMART" id="SM00121">
    <property type="entry name" value="IB"/>
    <property type="match status" value="1"/>
</dbReference>
<dbReference type="Pfam" id="PF00219">
    <property type="entry name" value="IGFBP"/>
    <property type="match status" value="1"/>
</dbReference>
<feature type="chain" id="PRO_5013004024" evidence="5">
    <location>
        <begin position="17"/>
        <end position="104"/>
    </location>
</feature>
<comment type="subcellular location">
    <subcellularLocation>
        <location evidence="1">Secreted</location>
    </subcellularLocation>
</comment>
<dbReference type="AlphaFoldDB" id="A0A1W7R940"/>
<reference evidence="7" key="1">
    <citation type="submission" date="2016-11" db="EMBL/GenBank/DDBJ databases">
        <title>Venom-gland transcriptomics and venom proteomics of the black-back scorpion (Hadrurus spadix) reveal detectability challenges and an unexplored realm of animal toxin diversity.</title>
        <authorList>
            <person name="Rokyta D.R."/>
            <person name="Ward M.J."/>
        </authorList>
    </citation>
    <scope>NUCLEOTIDE SEQUENCE</scope>
    <source>
        <tissue evidence="7">Venom gland</tissue>
    </source>
</reference>
<dbReference type="PANTHER" id="PTHR14186:SF20">
    <property type="entry name" value="CYSTEINE-RICH MOTOR NEURON 1 PROTEIN-LIKE"/>
    <property type="match status" value="1"/>
</dbReference>
<dbReference type="InterPro" id="IPR011390">
    <property type="entry name" value="IGFBP_rP_mac25"/>
</dbReference>
<keyword evidence="2" id="KW-0964">Secreted</keyword>
<dbReference type="InterPro" id="IPR000867">
    <property type="entry name" value="IGFBP-like"/>
</dbReference>
<evidence type="ECO:0000256" key="4">
    <source>
        <dbReference type="ARBA" id="ARBA00023157"/>
    </source>
</evidence>
<dbReference type="SUPFAM" id="SSF57184">
    <property type="entry name" value="Growth factor receptor domain"/>
    <property type="match status" value="1"/>
</dbReference>
<evidence type="ECO:0000256" key="1">
    <source>
        <dbReference type="ARBA" id="ARBA00004613"/>
    </source>
</evidence>
<dbReference type="GO" id="GO:0005520">
    <property type="term" value="F:insulin-like growth factor binding"/>
    <property type="evidence" value="ECO:0007669"/>
    <property type="project" value="InterPro"/>
</dbReference>
<keyword evidence="4" id="KW-1015">Disulfide bond</keyword>
<evidence type="ECO:0000256" key="2">
    <source>
        <dbReference type="ARBA" id="ARBA00022525"/>
    </source>
</evidence>
<protein>
    <submittedName>
        <fullName evidence="7">Venom protein</fullName>
    </submittedName>
</protein>
<evidence type="ECO:0000259" key="6">
    <source>
        <dbReference type="PROSITE" id="PS51323"/>
    </source>
</evidence>
<evidence type="ECO:0000313" key="7">
    <source>
        <dbReference type="EMBL" id="JAV47657.1"/>
    </source>
</evidence>
<organism evidence="7">
    <name type="scientific">Hadrurus spadix</name>
    <dbReference type="NCBI Taxonomy" id="141984"/>
    <lineage>
        <taxon>Eukaryota</taxon>
        <taxon>Metazoa</taxon>
        <taxon>Ecdysozoa</taxon>
        <taxon>Arthropoda</taxon>
        <taxon>Chelicerata</taxon>
        <taxon>Arachnida</taxon>
        <taxon>Scorpiones</taxon>
        <taxon>Iurida</taxon>
        <taxon>Iuroidea</taxon>
        <taxon>Hadrurus</taxon>
    </lineage>
</organism>
<dbReference type="InterPro" id="IPR009030">
    <property type="entry name" value="Growth_fac_rcpt_cys_sf"/>
</dbReference>
<dbReference type="PROSITE" id="PS51323">
    <property type="entry name" value="IGFBP_N_2"/>
    <property type="match status" value="1"/>
</dbReference>
<proteinExistence type="predicted"/>
<sequence>MFRLILFFISVASVYSLSCPCWREPDKTKYCRPPPTNCPLGLTTGPCGCCLQCYKDNGEACGGPWQIIGKCGKGLRCVKETNVGKPKRYYINQMEGVCKPIDTY</sequence>
<evidence type="ECO:0000256" key="5">
    <source>
        <dbReference type="SAM" id="SignalP"/>
    </source>
</evidence>
<name>A0A1W7R940_9SCOR</name>
<feature type="domain" description="IGFBP N-terminal" evidence="6">
    <location>
        <begin position="15"/>
        <end position="101"/>
    </location>
</feature>
<dbReference type="PANTHER" id="PTHR14186">
    <property type="entry name" value="INSULIN-LIKE GROWTH FACTOR BINDING PROTEIN-RELATED"/>
    <property type="match status" value="1"/>
</dbReference>
<dbReference type="Gene3D" id="4.10.40.20">
    <property type="match status" value="1"/>
</dbReference>
<keyword evidence="3 5" id="KW-0732">Signal</keyword>
<feature type="signal peptide" evidence="5">
    <location>
        <begin position="1"/>
        <end position="16"/>
    </location>
</feature>
<dbReference type="GO" id="GO:0009966">
    <property type="term" value="P:regulation of signal transduction"/>
    <property type="evidence" value="ECO:0007669"/>
    <property type="project" value="TreeGrafter"/>
</dbReference>
<dbReference type="GO" id="GO:0005576">
    <property type="term" value="C:extracellular region"/>
    <property type="evidence" value="ECO:0007669"/>
    <property type="project" value="UniProtKB-SubCell"/>
</dbReference>